<name>A0A1M6TEC6_9RHOB</name>
<dbReference type="EMBL" id="FQZQ01000038">
    <property type="protein sequence ID" value="SHK55128.1"/>
    <property type="molecule type" value="Genomic_DNA"/>
</dbReference>
<dbReference type="OrthoDB" id="7432673at2"/>
<reference evidence="2" key="1">
    <citation type="submission" date="2016-11" db="EMBL/GenBank/DDBJ databases">
        <authorList>
            <person name="Varghese N."/>
            <person name="Submissions S."/>
        </authorList>
    </citation>
    <scope>NUCLEOTIDE SEQUENCE [LARGE SCALE GENOMIC DNA]</scope>
    <source>
        <strain evidence="2">DSM 100564</strain>
    </source>
</reference>
<evidence type="ECO:0000313" key="2">
    <source>
        <dbReference type="Proteomes" id="UP000183982"/>
    </source>
</evidence>
<dbReference type="Proteomes" id="UP000183982">
    <property type="component" value="Unassembled WGS sequence"/>
</dbReference>
<proteinExistence type="predicted"/>
<dbReference type="AlphaFoldDB" id="A0A1M6TEC6"/>
<gene>
    <name evidence="1" type="ORF">SAMN05444000_13814</name>
</gene>
<protein>
    <submittedName>
        <fullName evidence="1">Uncharacterized protein</fullName>
    </submittedName>
</protein>
<dbReference type="RefSeq" id="WP_073256995.1">
    <property type="nucleotide sequence ID" value="NZ_FQZQ01000038.1"/>
</dbReference>
<accession>A0A1M6TEC6</accession>
<organism evidence="1 2">
    <name type="scientific">Shimia gijangensis</name>
    <dbReference type="NCBI Taxonomy" id="1470563"/>
    <lineage>
        <taxon>Bacteria</taxon>
        <taxon>Pseudomonadati</taxon>
        <taxon>Pseudomonadota</taxon>
        <taxon>Alphaproteobacteria</taxon>
        <taxon>Rhodobacterales</taxon>
        <taxon>Roseobacteraceae</taxon>
    </lineage>
</organism>
<sequence length="186" mass="19978">MAKPKKIKSSKDIAEHNDVGLSFSGSHEEGHKIELSRDHALSDVFGTGCNAQSSLLLTQCLKILTRLEAGGDSEAEDARLFIISIIQDMAPRDPIERMLAVQMAATHMATIRAASCLANSESARMRELNGNGLNKLARTFTTQMEALRKHRNGGKQTVTVQHVNVEDGGQAIVGNVAQGGGGKDEK</sequence>
<dbReference type="STRING" id="1470563.SAMN05444000_13814"/>
<keyword evidence="2" id="KW-1185">Reference proteome</keyword>
<evidence type="ECO:0000313" key="1">
    <source>
        <dbReference type="EMBL" id="SHK55128.1"/>
    </source>
</evidence>